<keyword evidence="2" id="KW-1185">Reference proteome</keyword>
<dbReference type="Proteomes" id="UP001501153">
    <property type="component" value="Unassembled WGS sequence"/>
</dbReference>
<organism evidence="1 2">
    <name type="scientific">Hymenobacter saemangeumensis</name>
    <dbReference type="NCBI Taxonomy" id="1084522"/>
    <lineage>
        <taxon>Bacteria</taxon>
        <taxon>Pseudomonadati</taxon>
        <taxon>Bacteroidota</taxon>
        <taxon>Cytophagia</taxon>
        <taxon>Cytophagales</taxon>
        <taxon>Hymenobacteraceae</taxon>
        <taxon>Hymenobacter</taxon>
    </lineage>
</organism>
<proteinExistence type="predicted"/>
<sequence>MNRAYEEIIDWLANGFTPDKLVAYRPSENVQERVADLIRREKNSGLDTAESQELAHYLQLEHLLRLAKAKARHRLAA</sequence>
<protein>
    <submittedName>
        <fullName evidence="1">Uncharacterized protein</fullName>
    </submittedName>
</protein>
<name>A0ABP8IJ60_9BACT</name>
<evidence type="ECO:0000313" key="1">
    <source>
        <dbReference type="EMBL" id="GAA4359868.1"/>
    </source>
</evidence>
<dbReference type="EMBL" id="BAABGZ010000029">
    <property type="protein sequence ID" value="GAA4359868.1"/>
    <property type="molecule type" value="Genomic_DNA"/>
</dbReference>
<reference evidence="2" key="1">
    <citation type="journal article" date="2019" name="Int. J. Syst. Evol. Microbiol.">
        <title>The Global Catalogue of Microorganisms (GCM) 10K type strain sequencing project: providing services to taxonomists for standard genome sequencing and annotation.</title>
        <authorList>
            <consortium name="The Broad Institute Genomics Platform"/>
            <consortium name="The Broad Institute Genome Sequencing Center for Infectious Disease"/>
            <person name="Wu L."/>
            <person name="Ma J."/>
        </authorList>
    </citation>
    <scope>NUCLEOTIDE SEQUENCE [LARGE SCALE GENOMIC DNA]</scope>
    <source>
        <strain evidence="2">JCM 17923</strain>
    </source>
</reference>
<comment type="caution">
    <text evidence="1">The sequence shown here is derived from an EMBL/GenBank/DDBJ whole genome shotgun (WGS) entry which is preliminary data.</text>
</comment>
<accession>A0ABP8IJ60</accession>
<gene>
    <name evidence="1" type="ORF">GCM10023185_26930</name>
</gene>
<dbReference type="RefSeq" id="WP_345236584.1">
    <property type="nucleotide sequence ID" value="NZ_BAABGZ010000029.1"/>
</dbReference>
<evidence type="ECO:0000313" key="2">
    <source>
        <dbReference type="Proteomes" id="UP001501153"/>
    </source>
</evidence>